<dbReference type="Proteomes" id="UP000561271">
    <property type="component" value="Unassembled WGS sequence"/>
</dbReference>
<dbReference type="RefSeq" id="WP_176230855.1">
    <property type="nucleotide sequence ID" value="NZ_BLRU01000029.1"/>
</dbReference>
<dbReference type="EMBL" id="BLSD01000008">
    <property type="protein sequence ID" value="GFP38578.1"/>
    <property type="molecule type" value="Genomic_DNA"/>
</dbReference>
<evidence type="ECO:0000313" key="3">
    <source>
        <dbReference type="EMBL" id="GFP19009.1"/>
    </source>
</evidence>
<evidence type="ECO:0000313" key="6">
    <source>
        <dbReference type="Proteomes" id="UP000561271"/>
    </source>
</evidence>
<comment type="caution">
    <text evidence="3">The sequence shown here is derived from an EMBL/GenBank/DDBJ whole genome shotgun (WGS) entry which is preliminary data.</text>
</comment>
<dbReference type="Proteomes" id="UP000569018">
    <property type="component" value="Unassembled WGS sequence"/>
</dbReference>
<evidence type="ECO:0000313" key="4">
    <source>
        <dbReference type="EMBL" id="GFP36512.1"/>
    </source>
</evidence>
<dbReference type="Pfam" id="PF02625">
    <property type="entry name" value="XdhC_CoxI"/>
    <property type="match status" value="1"/>
</dbReference>
<accession>A0A6V8NFG7</accession>
<sequence length="270" mass="29220">MSVNFYSTALKLLEDRSKFAVATVVRSPGGSRVRIGAKMLIFPDGSIKYTVGGGAFEARVVEVAREILEKGKSRVVTCELDPGAAPGSIDIAAVSTEKTADIFIEVFEPPPTLLVLGAGHIALPVVKMGKDLGFRVVVVDSRPKFATQERFPLADQVVLSEPEEALKAMELTPSTYAVILTHDYRLDQAALRLLLPSPVPYIGLLGSRRKAKVIFDNLRQEGVQEELLSRVYAPIGLDIGAQTPEEIAVSILAEVLSVKYGRSAYPLSRT</sequence>
<dbReference type="InterPro" id="IPR003777">
    <property type="entry name" value="XdhC_CoxI"/>
</dbReference>
<proteinExistence type="predicted"/>
<dbReference type="Proteomes" id="UP000574717">
    <property type="component" value="Unassembled WGS sequence"/>
</dbReference>
<dbReference type="InterPro" id="IPR027051">
    <property type="entry name" value="XdhC_Rossmann_dom"/>
</dbReference>
<dbReference type="EMBL" id="BLRU01000029">
    <property type="protein sequence ID" value="GFP19009.1"/>
    <property type="molecule type" value="Genomic_DNA"/>
</dbReference>
<feature type="domain" description="XdhC Rossmann" evidence="2">
    <location>
        <begin position="113"/>
        <end position="255"/>
    </location>
</feature>
<dbReference type="InterPro" id="IPR036291">
    <property type="entry name" value="NAD(P)-bd_dom_sf"/>
</dbReference>
<feature type="domain" description="XdhC- CoxI" evidence="1">
    <location>
        <begin position="13"/>
        <end position="77"/>
    </location>
</feature>
<name>A0A6V8NFG7_9ACTN</name>
<dbReference type="PANTHER" id="PTHR30388:SF6">
    <property type="entry name" value="XANTHINE DEHYDROGENASE SUBUNIT A-RELATED"/>
    <property type="match status" value="1"/>
</dbReference>
<reference evidence="6 7" key="1">
    <citation type="journal article" date="2020" name="Front. Microbiol.">
        <title>Single-cell genomics of novel Actinobacteria with the Wood-Ljungdahl pathway discovered in a serpentinizing system.</title>
        <authorList>
            <person name="Merino N."/>
            <person name="Kawai M."/>
            <person name="Boyd E.S."/>
            <person name="Colman D.R."/>
            <person name="McGlynn S.E."/>
            <person name="Nealson K.H."/>
            <person name="Kurokawa K."/>
            <person name="Hongoh Y."/>
        </authorList>
    </citation>
    <scope>NUCLEOTIDE SEQUENCE [LARGE SCALE GENOMIC DNA]</scope>
    <source>
        <strain evidence="3 8">S03</strain>
        <strain evidence="4 6">S44</strain>
        <strain evidence="5 7">S47</strain>
    </source>
</reference>
<dbReference type="Pfam" id="PF13478">
    <property type="entry name" value="XdhC_C"/>
    <property type="match status" value="1"/>
</dbReference>
<gene>
    <name evidence="3" type="ORF">HKBW3S03_00513</name>
    <name evidence="4" type="ORF">HKBW3S44_00195</name>
    <name evidence="5" type="ORF">HKBW3S47_00279</name>
</gene>
<evidence type="ECO:0000313" key="8">
    <source>
        <dbReference type="Proteomes" id="UP000574717"/>
    </source>
</evidence>
<dbReference type="PANTHER" id="PTHR30388">
    <property type="entry name" value="ALDEHYDE OXIDOREDUCTASE MOLYBDENUM COFACTOR ASSEMBLY PROTEIN"/>
    <property type="match status" value="1"/>
</dbReference>
<dbReference type="Gene3D" id="3.40.50.720">
    <property type="entry name" value="NAD(P)-binding Rossmann-like Domain"/>
    <property type="match status" value="1"/>
</dbReference>
<organism evidence="3 8">
    <name type="scientific">Candidatus Hakubella thermalkaliphila</name>
    <dbReference type="NCBI Taxonomy" id="2754717"/>
    <lineage>
        <taxon>Bacteria</taxon>
        <taxon>Bacillati</taxon>
        <taxon>Actinomycetota</taxon>
        <taxon>Actinomycetota incertae sedis</taxon>
        <taxon>Candidatus Hakubellales</taxon>
        <taxon>Candidatus Hakubellaceae</taxon>
        <taxon>Candidatus Hakubella</taxon>
    </lineage>
</organism>
<dbReference type="InterPro" id="IPR052698">
    <property type="entry name" value="MoCofactor_Util/Proc"/>
</dbReference>
<evidence type="ECO:0000313" key="7">
    <source>
        <dbReference type="Proteomes" id="UP000569018"/>
    </source>
</evidence>
<dbReference type="EMBL" id="BLSC01000008">
    <property type="protein sequence ID" value="GFP36512.1"/>
    <property type="molecule type" value="Genomic_DNA"/>
</dbReference>
<evidence type="ECO:0000259" key="2">
    <source>
        <dbReference type="Pfam" id="PF13478"/>
    </source>
</evidence>
<evidence type="ECO:0000313" key="5">
    <source>
        <dbReference type="EMBL" id="GFP38578.1"/>
    </source>
</evidence>
<protein>
    <submittedName>
        <fullName evidence="3">Xanthine dehydrogenase accessory factor</fullName>
    </submittedName>
</protein>
<dbReference type="SUPFAM" id="SSF51735">
    <property type="entry name" value="NAD(P)-binding Rossmann-fold domains"/>
    <property type="match status" value="1"/>
</dbReference>
<evidence type="ECO:0000259" key="1">
    <source>
        <dbReference type="Pfam" id="PF02625"/>
    </source>
</evidence>
<dbReference type="AlphaFoldDB" id="A0A6V8NFG7"/>